<dbReference type="OrthoDB" id="4464602at2"/>
<evidence type="ECO:0000259" key="3">
    <source>
        <dbReference type="Pfam" id="PF13490"/>
    </source>
</evidence>
<dbReference type="Pfam" id="PF13490">
    <property type="entry name" value="zf-HC2"/>
    <property type="match status" value="1"/>
</dbReference>
<dbReference type="Proteomes" id="UP000224915">
    <property type="component" value="Unassembled WGS sequence"/>
</dbReference>
<dbReference type="InterPro" id="IPR041916">
    <property type="entry name" value="Anti_sigma_zinc_sf"/>
</dbReference>
<dbReference type="EMBL" id="PDJD01000001">
    <property type="protein sequence ID" value="PFG19145.1"/>
    <property type="molecule type" value="Genomic_DNA"/>
</dbReference>
<evidence type="ECO:0000313" key="5">
    <source>
        <dbReference type="Proteomes" id="UP000224915"/>
    </source>
</evidence>
<comment type="caution">
    <text evidence="4">The sequence shown here is derived from an EMBL/GenBank/DDBJ whole genome shotgun (WGS) entry which is preliminary data.</text>
</comment>
<feature type="domain" description="Putative zinc-finger" evidence="3">
    <location>
        <begin position="11"/>
        <end position="49"/>
    </location>
</feature>
<gene>
    <name evidence="4" type="ORF">ATL40_0702</name>
</gene>
<evidence type="ECO:0000256" key="2">
    <source>
        <dbReference type="ARBA" id="ARBA00023163"/>
    </source>
</evidence>
<keyword evidence="1" id="KW-0805">Transcription regulation</keyword>
<accession>A0A2A9CYR2</accession>
<evidence type="ECO:0000256" key="1">
    <source>
        <dbReference type="ARBA" id="ARBA00023015"/>
    </source>
</evidence>
<reference evidence="4 5" key="1">
    <citation type="submission" date="2017-10" db="EMBL/GenBank/DDBJ databases">
        <title>Sequencing the genomes of 1000 actinobacteria strains.</title>
        <authorList>
            <person name="Klenk H.-P."/>
        </authorList>
    </citation>
    <scope>NUCLEOTIDE SEQUENCE [LARGE SCALE GENOMIC DNA]</scope>
    <source>
        <strain evidence="4 5">DSM 21801</strain>
    </source>
</reference>
<dbReference type="InterPro" id="IPR027383">
    <property type="entry name" value="Znf_put"/>
</dbReference>
<keyword evidence="2" id="KW-0804">Transcription</keyword>
<dbReference type="RefSeq" id="WP_098468317.1">
    <property type="nucleotide sequence ID" value="NZ_PDJD01000001.1"/>
</dbReference>
<dbReference type="AlphaFoldDB" id="A0A2A9CYR2"/>
<protein>
    <submittedName>
        <fullName evidence="4">Putative zinc finger protein</fullName>
    </submittedName>
</protein>
<name>A0A2A9CYR2_9MICO</name>
<keyword evidence="5" id="KW-1185">Reference proteome</keyword>
<sequence length="92" mass="10807">MITTIRELMRCHWTGRRIPRYLDHDPAAPLTPAEVERVEEHLEACGRCREAVRENRVLRLAMSRIPQRVPMDPGTLERMRRMVTDWAEGQEG</sequence>
<organism evidence="4 5">
    <name type="scientific">Serinibacter salmoneus</name>
    <dbReference type="NCBI Taxonomy" id="556530"/>
    <lineage>
        <taxon>Bacteria</taxon>
        <taxon>Bacillati</taxon>
        <taxon>Actinomycetota</taxon>
        <taxon>Actinomycetes</taxon>
        <taxon>Micrococcales</taxon>
        <taxon>Beutenbergiaceae</taxon>
        <taxon>Serinibacter</taxon>
    </lineage>
</organism>
<dbReference type="Gene3D" id="1.10.10.1320">
    <property type="entry name" value="Anti-sigma factor, zinc-finger domain"/>
    <property type="match status" value="1"/>
</dbReference>
<proteinExistence type="predicted"/>
<evidence type="ECO:0000313" key="4">
    <source>
        <dbReference type="EMBL" id="PFG19145.1"/>
    </source>
</evidence>